<dbReference type="EMBL" id="CAMAPF010001038">
    <property type="protein sequence ID" value="CAH9142221.1"/>
    <property type="molecule type" value="Genomic_DNA"/>
</dbReference>
<accession>A0AAV0G2Y9</accession>
<evidence type="ECO:0000256" key="1">
    <source>
        <dbReference type="SAM" id="MobiDB-lite"/>
    </source>
</evidence>
<dbReference type="Proteomes" id="UP001152523">
    <property type="component" value="Unassembled WGS sequence"/>
</dbReference>
<dbReference type="InterPro" id="IPR004252">
    <property type="entry name" value="Probable_transposase_24"/>
</dbReference>
<dbReference type="AlphaFoldDB" id="A0AAV0G2Y9"/>
<feature type="region of interest" description="Disordered" evidence="1">
    <location>
        <begin position="1"/>
        <end position="76"/>
    </location>
</feature>
<protein>
    <submittedName>
        <fullName evidence="2">Uncharacterized protein</fullName>
    </submittedName>
</protein>
<sequence>MRTRGGRALCARESCAPRGRGRGRDSLSSPSSSPMIGSQYSSGEGSRSHVPSTPASPHSSNGEQPQETDVTPFSLDEMHRRKTHTEIKAIMKSRFSGPWRSYRKVPKTDRDHWFEEFRLTHPFPDSAKKKFRRLFDKYASQGLKKMLQTAREENVPPEYIAENDFKDLQTYWASPEFKKLSAKGKKARSSESCKNNPYCGGSITTANHKKRLRKILGRRIFMRELYAVTWKRKRTREWSGPRIKRCYENFLAARQKAREEVNDDSQPIDEDEIFMEHFGPPECGKIFGLGSLSSEVQTKSRGDTSTFMHCENLEELIDNRIKVALTTSIRECIEGSVQTVVRAAIEENDRTWMTRFAEYRNSLAMQNSRLPTQTLAPSTSIFPFQQFPFSQMASQGQCFQNGAQNGGMDFTDLMNFSSSLLPPPSRN</sequence>
<organism evidence="2 3">
    <name type="scientific">Cuscuta epithymum</name>
    <dbReference type="NCBI Taxonomy" id="186058"/>
    <lineage>
        <taxon>Eukaryota</taxon>
        <taxon>Viridiplantae</taxon>
        <taxon>Streptophyta</taxon>
        <taxon>Embryophyta</taxon>
        <taxon>Tracheophyta</taxon>
        <taxon>Spermatophyta</taxon>
        <taxon>Magnoliopsida</taxon>
        <taxon>eudicotyledons</taxon>
        <taxon>Gunneridae</taxon>
        <taxon>Pentapetalae</taxon>
        <taxon>asterids</taxon>
        <taxon>lamiids</taxon>
        <taxon>Solanales</taxon>
        <taxon>Convolvulaceae</taxon>
        <taxon>Cuscuteae</taxon>
        <taxon>Cuscuta</taxon>
        <taxon>Cuscuta subgen. Cuscuta</taxon>
    </lineage>
</organism>
<feature type="compositionally biased region" description="Polar residues" evidence="1">
    <location>
        <begin position="49"/>
        <end position="71"/>
    </location>
</feature>
<proteinExistence type="predicted"/>
<evidence type="ECO:0000313" key="2">
    <source>
        <dbReference type="EMBL" id="CAH9142221.1"/>
    </source>
</evidence>
<reference evidence="2" key="1">
    <citation type="submission" date="2022-07" db="EMBL/GenBank/DDBJ databases">
        <authorList>
            <person name="Macas J."/>
            <person name="Novak P."/>
            <person name="Neumann P."/>
        </authorList>
    </citation>
    <scope>NUCLEOTIDE SEQUENCE</scope>
</reference>
<keyword evidence="3" id="KW-1185">Reference proteome</keyword>
<name>A0AAV0G2Y9_9ASTE</name>
<comment type="caution">
    <text evidence="2">The sequence shown here is derived from an EMBL/GenBank/DDBJ whole genome shotgun (WGS) entry which is preliminary data.</text>
</comment>
<gene>
    <name evidence="2" type="ORF">CEPIT_LOCUS39736</name>
</gene>
<dbReference type="Pfam" id="PF03004">
    <property type="entry name" value="Transposase_24"/>
    <property type="match status" value="1"/>
</dbReference>
<evidence type="ECO:0000313" key="3">
    <source>
        <dbReference type="Proteomes" id="UP001152523"/>
    </source>
</evidence>
<feature type="compositionally biased region" description="Low complexity" evidence="1">
    <location>
        <begin position="26"/>
        <end position="43"/>
    </location>
</feature>